<organism evidence="2">
    <name type="scientific">Octopus bimaculoides</name>
    <name type="common">California two-spotted octopus</name>
    <dbReference type="NCBI Taxonomy" id="37653"/>
    <lineage>
        <taxon>Eukaryota</taxon>
        <taxon>Metazoa</taxon>
        <taxon>Spiralia</taxon>
        <taxon>Lophotrochozoa</taxon>
        <taxon>Mollusca</taxon>
        <taxon>Cephalopoda</taxon>
        <taxon>Coleoidea</taxon>
        <taxon>Octopodiformes</taxon>
        <taxon>Octopoda</taxon>
        <taxon>Incirrata</taxon>
        <taxon>Octopodidae</taxon>
        <taxon>Octopus</taxon>
    </lineage>
</organism>
<sequence>MNVIQPKIIEHQSVHPAVMNSYHRFSPRSHNPPISPPNCQERVPYQSSSVSDQCPPISLPHCQDYNPKNWSTFTPQVPHLINHFIHVLGISSSFKPQFITV</sequence>
<dbReference type="EMBL" id="KQ431068">
    <property type="protein sequence ID" value="KOF63366.1"/>
    <property type="molecule type" value="Genomic_DNA"/>
</dbReference>
<accession>A0A0L8FIV9</accession>
<protein>
    <submittedName>
        <fullName evidence="2">Uncharacterized protein</fullName>
    </submittedName>
</protein>
<proteinExistence type="predicted"/>
<evidence type="ECO:0000256" key="1">
    <source>
        <dbReference type="SAM" id="MobiDB-lite"/>
    </source>
</evidence>
<evidence type="ECO:0000313" key="2">
    <source>
        <dbReference type="EMBL" id="KOF63366.1"/>
    </source>
</evidence>
<reference evidence="2" key="1">
    <citation type="submission" date="2015-07" db="EMBL/GenBank/DDBJ databases">
        <title>MeaNS - Measles Nucleotide Surveillance Program.</title>
        <authorList>
            <person name="Tran T."/>
            <person name="Druce J."/>
        </authorList>
    </citation>
    <scope>NUCLEOTIDE SEQUENCE</scope>
    <source>
        <strain evidence="2">UCB-OBI-ISO-001</strain>
        <tissue evidence="2">Gonad</tissue>
    </source>
</reference>
<feature type="region of interest" description="Disordered" evidence="1">
    <location>
        <begin position="22"/>
        <end position="52"/>
    </location>
</feature>
<gene>
    <name evidence="2" type="ORF">OCBIM_22019251mg</name>
</gene>
<dbReference type="AlphaFoldDB" id="A0A0L8FIV9"/>
<name>A0A0L8FIV9_OCTBM</name>